<dbReference type="Gene3D" id="3.40.50.150">
    <property type="entry name" value="Vaccinia Virus protein VP39"/>
    <property type="match status" value="1"/>
</dbReference>
<dbReference type="PANTHER" id="PTHR43861:SF5">
    <property type="entry name" value="BLL5978 PROTEIN"/>
    <property type="match status" value="1"/>
</dbReference>
<evidence type="ECO:0000313" key="4">
    <source>
        <dbReference type="Proteomes" id="UP000178558"/>
    </source>
</evidence>
<dbReference type="AlphaFoldDB" id="A0A1F7J5E5"/>
<evidence type="ECO:0000313" key="3">
    <source>
        <dbReference type="EMBL" id="OGK50829.1"/>
    </source>
</evidence>
<protein>
    <recommendedName>
        <fullName evidence="5">SAM-dependent methyltransferase</fullName>
    </recommendedName>
</protein>
<dbReference type="InterPro" id="IPR013691">
    <property type="entry name" value="MeTrfase_14"/>
</dbReference>
<feature type="domain" description="Methyltransferase putative zinc binding" evidence="1">
    <location>
        <begin position="8"/>
        <end position="69"/>
    </location>
</feature>
<dbReference type="InterPro" id="IPR013630">
    <property type="entry name" value="Methyltransf_Zn-bd_dom_put"/>
</dbReference>
<dbReference type="Pfam" id="PF13489">
    <property type="entry name" value="Methyltransf_23"/>
    <property type="match status" value="1"/>
</dbReference>
<name>A0A1F7J5E5_9BACT</name>
<accession>A0A1F7J5E5</accession>
<dbReference type="InterPro" id="IPR029063">
    <property type="entry name" value="SAM-dependent_MTases_sf"/>
</dbReference>
<gene>
    <name evidence="3" type="ORF">A3B50_00945</name>
</gene>
<reference evidence="3 4" key="1">
    <citation type="journal article" date="2016" name="Nat. Commun.">
        <title>Thousands of microbial genomes shed light on interconnected biogeochemical processes in an aquifer system.</title>
        <authorList>
            <person name="Anantharaman K."/>
            <person name="Brown C.T."/>
            <person name="Hug L.A."/>
            <person name="Sharon I."/>
            <person name="Castelle C.J."/>
            <person name="Probst A.J."/>
            <person name="Thomas B.C."/>
            <person name="Singh A."/>
            <person name="Wilkins M.J."/>
            <person name="Karaoz U."/>
            <person name="Brodie E.L."/>
            <person name="Williams K.H."/>
            <person name="Hubbard S.S."/>
            <person name="Banfield J.F."/>
        </authorList>
    </citation>
    <scope>NUCLEOTIDE SEQUENCE [LARGE SCALE GENOMIC DNA]</scope>
</reference>
<dbReference type="Gene3D" id="3.40.50.720">
    <property type="entry name" value="NAD(P)-binding Rossmann-like Domain"/>
    <property type="match status" value="1"/>
</dbReference>
<dbReference type="Gene3D" id="6.10.250.3100">
    <property type="match status" value="1"/>
</dbReference>
<dbReference type="Pfam" id="PF08421">
    <property type="entry name" value="Methyltransf_13"/>
    <property type="match status" value="1"/>
</dbReference>
<evidence type="ECO:0000259" key="1">
    <source>
        <dbReference type="Pfam" id="PF08421"/>
    </source>
</evidence>
<feature type="domain" description="C-methyltransferase" evidence="2">
    <location>
        <begin position="247"/>
        <end position="403"/>
    </location>
</feature>
<comment type="caution">
    <text evidence="3">The sequence shown here is derived from an EMBL/GenBank/DDBJ whole genome shotgun (WGS) entry which is preliminary data.</text>
</comment>
<dbReference type="Gene3D" id="6.20.50.110">
    <property type="entry name" value="Methyltransferase, zinc-binding domain"/>
    <property type="match status" value="1"/>
</dbReference>
<dbReference type="Pfam" id="PF08484">
    <property type="entry name" value="Methyltransf_14"/>
    <property type="match status" value="1"/>
</dbReference>
<evidence type="ECO:0008006" key="5">
    <source>
        <dbReference type="Google" id="ProtNLM"/>
    </source>
</evidence>
<dbReference type="InterPro" id="IPR038576">
    <property type="entry name" value="Methyltransf_Zn-bd_dom_put_sf"/>
</dbReference>
<dbReference type="Proteomes" id="UP000178558">
    <property type="component" value="Unassembled WGS sequence"/>
</dbReference>
<sequence>MVKKNTKCRICSRRKFTKFLILGPQPPANAFLRKKDLKKREKFYPLDVYFCHTCNLAQLLDIVSKEELFRNYIYFTSGMPKISDHFKNYALHVIKKFLKPNDFVVEIASNDGVLLEFFKKRRFKTLGIEPALNIVKVAGKLGIETIPKFFSERLAKQIAKKYGKAKIIMANNVVAHIDDHQDLCRGLNALLSEDGVFILEAPYLIDMFENLTFDTVYHEHLSFLAIRPLSYLFNLHGLEIFDVQVVPVQGMSIRVFAGKKGRHNIKPIVKKLIKKELSCKLDKLGTYKKLALRVSESKSKLMALLKKFKKQGRTIAGYGAPAKGNTILNYYKIGTDILDFAIEHLPSKQGLYTPGTHIPVVPPDYAKQHEPDYYLMLAWNYKKAILEKEKKFRKKGGKFIIPVGDEIEVL</sequence>
<dbReference type="SUPFAM" id="SSF53335">
    <property type="entry name" value="S-adenosyl-L-methionine-dependent methyltransferases"/>
    <property type="match status" value="1"/>
</dbReference>
<dbReference type="PANTHER" id="PTHR43861">
    <property type="entry name" value="TRANS-ACONITATE 2-METHYLTRANSFERASE-RELATED"/>
    <property type="match status" value="1"/>
</dbReference>
<evidence type="ECO:0000259" key="2">
    <source>
        <dbReference type="Pfam" id="PF08484"/>
    </source>
</evidence>
<proteinExistence type="predicted"/>
<organism evidence="3 4">
    <name type="scientific">Candidatus Roizmanbacteria bacterium RIFCSPLOWO2_01_FULL_40_42</name>
    <dbReference type="NCBI Taxonomy" id="1802066"/>
    <lineage>
        <taxon>Bacteria</taxon>
        <taxon>Candidatus Roizmaniibacteriota</taxon>
    </lineage>
</organism>
<dbReference type="EMBL" id="MGAQ01000010">
    <property type="protein sequence ID" value="OGK50829.1"/>
    <property type="molecule type" value="Genomic_DNA"/>
</dbReference>